<evidence type="ECO:0000256" key="6">
    <source>
        <dbReference type="RuleBase" id="RU004296"/>
    </source>
</evidence>
<dbReference type="PANTHER" id="PTHR15462:SF8">
    <property type="entry name" value="SERINE PROTEASE"/>
    <property type="match status" value="1"/>
</dbReference>
<dbReference type="Gene3D" id="2.40.10.10">
    <property type="entry name" value="Trypsin-like serine proteases"/>
    <property type="match status" value="2"/>
</dbReference>
<keyword evidence="9" id="KW-1185">Reference proteome</keyword>
<dbReference type="InterPro" id="IPR050966">
    <property type="entry name" value="Glutamyl_endopeptidase"/>
</dbReference>
<keyword evidence="2 6" id="KW-0645">Protease</keyword>
<dbReference type="SUPFAM" id="SSF50494">
    <property type="entry name" value="Trypsin-like serine proteases"/>
    <property type="match status" value="1"/>
</dbReference>
<dbReference type="Pfam" id="PF00089">
    <property type="entry name" value="Trypsin"/>
    <property type="match status" value="1"/>
</dbReference>
<evidence type="ECO:0000259" key="7">
    <source>
        <dbReference type="PROSITE" id="PS50240"/>
    </source>
</evidence>
<dbReference type="InterPro" id="IPR009003">
    <property type="entry name" value="Peptidase_S1_PA"/>
</dbReference>
<name>A0ABQ5VVU1_9RHOB</name>
<dbReference type="EMBL" id="BSNN01000004">
    <property type="protein sequence ID" value="GLQ35218.1"/>
    <property type="molecule type" value="Genomic_DNA"/>
</dbReference>
<keyword evidence="4 6" id="KW-0378">Hydrolase</keyword>
<organism evidence="8 9">
    <name type="scientific">Amylibacter marinus</name>
    <dbReference type="NCBI Taxonomy" id="1475483"/>
    <lineage>
        <taxon>Bacteria</taxon>
        <taxon>Pseudomonadati</taxon>
        <taxon>Pseudomonadota</taxon>
        <taxon>Alphaproteobacteria</taxon>
        <taxon>Rhodobacterales</taxon>
        <taxon>Paracoccaceae</taxon>
        <taxon>Amylibacter</taxon>
    </lineage>
</organism>
<evidence type="ECO:0000256" key="2">
    <source>
        <dbReference type="ARBA" id="ARBA00022670"/>
    </source>
</evidence>
<feature type="signal peptide" evidence="6">
    <location>
        <begin position="1"/>
        <end position="19"/>
    </location>
</feature>
<comment type="caution">
    <text evidence="8">The sequence shown here is derived from an EMBL/GenBank/DDBJ whole genome shotgun (WGS) entry which is preliminary data.</text>
</comment>
<dbReference type="Proteomes" id="UP001156694">
    <property type="component" value="Unassembled WGS sequence"/>
</dbReference>
<dbReference type="PRINTS" id="PR00839">
    <property type="entry name" value="V8PROTEASE"/>
</dbReference>
<dbReference type="RefSeq" id="WP_284377392.1">
    <property type="nucleotide sequence ID" value="NZ_BSNN01000004.1"/>
</dbReference>
<dbReference type="GO" id="GO:0006508">
    <property type="term" value="P:proteolysis"/>
    <property type="evidence" value="ECO:0007669"/>
    <property type="project" value="UniProtKB-KW"/>
</dbReference>
<feature type="domain" description="Peptidase S1" evidence="7">
    <location>
        <begin position="11"/>
        <end position="234"/>
    </location>
</feature>
<dbReference type="EC" id="3.4.21.-" evidence="6"/>
<comment type="similarity">
    <text evidence="1 6">Belongs to the peptidase S1B family.</text>
</comment>
<reference evidence="9" key="1">
    <citation type="journal article" date="2019" name="Int. J. Syst. Evol. Microbiol.">
        <title>The Global Catalogue of Microorganisms (GCM) 10K type strain sequencing project: providing services to taxonomists for standard genome sequencing and annotation.</title>
        <authorList>
            <consortium name="The Broad Institute Genomics Platform"/>
            <consortium name="The Broad Institute Genome Sequencing Center for Infectious Disease"/>
            <person name="Wu L."/>
            <person name="Ma J."/>
        </authorList>
    </citation>
    <scope>NUCLEOTIDE SEQUENCE [LARGE SCALE GENOMIC DNA]</scope>
    <source>
        <strain evidence="9">NBRC 110140</strain>
    </source>
</reference>
<feature type="chain" id="PRO_5044958033" description="Serine protease" evidence="6">
    <location>
        <begin position="20"/>
        <end position="258"/>
    </location>
</feature>
<evidence type="ECO:0000313" key="9">
    <source>
        <dbReference type="Proteomes" id="UP001156694"/>
    </source>
</evidence>
<dbReference type="SMART" id="SM00020">
    <property type="entry name" value="Tryp_SPc"/>
    <property type="match status" value="1"/>
</dbReference>
<sequence>MRVFSIISALVLMGSAGFADPNLRALHSADQAKQWAAVGRLNIGNTGFCSGALIAPDRVLTAAHCVVDSATGQQYKPDTIEFLAGWRDGRASSYGRARRVVVHADYRIQETIDDRSVSADLAIIELQRPMTVNGLKPFGYERQPKVGQTLTVVSYAKNRAEAPSIEESCKVLNRKPRVIISSCSVDFGASGSPIFVIEGGIAKIASVVSAKAEMQGRHVSLGVSLEDPLDELIAQLEKSRGIFRSRKPGQSLADQLGR</sequence>
<evidence type="ECO:0000256" key="5">
    <source>
        <dbReference type="ARBA" id="ARBA00022825"/>
    </source>
</evidence>
<dbReference type="GO" id="GO:0008233">
    <property type="term" value="F:peptidase activity"/>
    <property type="evidence" value="ECO:0007669"/>
    <property type="project" value="UniProtKB-KW"/>
</dbReference>
<dbReference type="InterPro" id="IPR008256">
    <property type="entry name" value="Peptidase_S1B"/>
</dbReference>
<dbReference type="InterPro" id="IPR001254">
    <property type="entry name" value="Trypsin_dom"/>
</dbReference>
<proteinExistence type="inferred from homology"/>
<evidence type="ECO:0000256" key="3">
    <source>
        <dbReference type="ARBA" id="ARBA00022729"/>
    </source>
</evidence>
<accession>A0ABQ5VVU1</accession>
<protein>
    <recommendedName>
        <fullName evidence="6">Serine protease</fullName>
        <ecNumber evidence="6">3.4.21.-</ecNumber>
    </recommendedName>
</protein>
<dbReference type="PROSITE" id="PS50240">
    <property type="entry name" value="TRYPSIN_DOM"/>
    <property type="match status" value="1"/>
</dbReference>
<gene>
    <name evidence="8" type="ORF">GCM10007939_15010</name>
</gene>
<dbReference type="InterPro" id="IPR043504">
    <property type="entry name" value="Peptidase_S1_PA_chymotrypsin"/>
</dbReference>
<dbReference type="PANTHER" id="PTHR15462">
    <property type="entry name" value="SERINE PROTEASE"/>
    <property type="match status" value="1"/>
</dbReference>
<dbReference type="InterPro" id="IPR018114">
    <property type="entry name" value="TRYPSIN_HIS"/>
</dbReference>
<evidence type="ECO:0000256" key="4">
    <source>
        <dbReference type="ARBA" id="ARBA00022801"/>
    </source>
</evidence>
<keyword evidence="3 6" id="KW-0732">Signal</keyword>
<evidence type="ECO:0000256" key="1">
    <source>
        <dbReference type="ARBA" id="ARBA00008764"/>
    </source>
</evidence>
<keyword evidence="5 6" id="KW-0720">Serine protease</keyword>
<dbReference type="PROSITE" id="PS00134">
    <property type="entry name" value="TRYPSIN_HIS"/>
    <property type="match status" value="1"/>
</dbReference>
<evidence type="ECO:0000313" key="8">
    <source>
        <dbReference type="EMBL" id="GLQ35218.1"/>
    </source>
</evidence>